<feature type="region of interest" description="Disordered" evidence="1">
    <location>
        <begin position="119"/>
        <end position="145"/>
    </location>
</feature>
<evidence type="ECO:0000313" key="2">
    <source>
        <dbReference type="EMBL" id="QDS71301.1"/>
    </source>
</evidence>
<sequence length="337" mass="39031">MPHSGKRAQSDTRFDTDIMILDYTLYMAAKALLEEQVLKHEENIDQNLSEHPLEMVDSFLRIFKNNHPSESVSDAIKLRLRLVKFAALFGRRSTQSATTPSSDDLEALRQTHRRRATEYWDSASDGSVQEPTFQHRQPSERRSATQYRATTDLVALSDLVPMFIGLSAARSNMDTSSREITTQWMHLAGQFMLQAALEQGSLFGQCPAEKLREIFSWGWKEDISTSWQDEQSVNDMFFDLDQYNEDGSRREVKAWKEIKMGYFRMLKPTDGIDPVRHLRRVQGRYPFHDFENSLLLFLEALQLEQEQPFLTQLENNSVPGMSPKEMAALKKRLRLPF</sequence>
<name>A0A517L6N9_9PEZI</name>
<dbReference type="OrthoDB" id="4149149at2759"/>
<dbReference type="AlphaFoldDB" id="A0A517L6N9"/>
<dbReference type="Proteomes" id="UP000316270">
    <property type="component" value="Chromosome 6"/>
</dbReference>
<feature type="compositionally biased region" description="Polar residues" evidence="1">
    <location>
        <begin position="124"/>
        <end position="136"/>
    </location>
</feature>
<dbReference type="EMBL" id="CP042190">
    <property type="protein sequence ID" value="QDS71301.1"/>
    <property type="molecule type" value="Genomic_DNA"/>
</dbReference>
<proteinExistence type="predicted"/>
<accession>A0A517L6N9</accession>
<keyword evidence="3" id="KW-1185">Reference proteome</keyword>
<organism evidence="2 3">
    <name type="scientific">Venturia effusa</name>
    <dbReference type="NCBI Taxonomy" id="50376"/>
    <lineage>
        <taxon>Eukaryota</taxon>
        <taxon>Fungi</taxon>
        <taxon>Dikarya</taxon>
        <taxon>Ascomycota</taxon>
        <taxon>Pezizomycotina</taxon>
        <taxon>Dothideomycetes</taxon>
        <taxon>Pleosporomycetidae</taxon>
        <taxon>Venturiales</taxon>
        <taxon>Venturiaceae</taxon>
        <taxon>Venturia</taxon>
    </lineage>
</organism>
<reference evidence="2 3" key="1">
    <citation type="submission" date="2019-07" db="EMBL/GenBank/DDBJ databases">
        <title>Finished genome of Venturia effusa.</title>
        <authorList>
            <person name="Young C.A."/>
            <person name="Cox M.P."/>
            <person name="Ganley A.R.D."/>
            <person name="David W.J."/>
        </authorList>
    </citation>
    <scope>NUCLEOTIDE SEQUENCE [LARGE SCALE GENOMIC DNA]</scope>
    <source>
        <strain evidence="3">albino</strain>
    </source>
</reference>
<protein>
    <submittedName>
        <fullName evidence="2">Uncharacterized protein</fullName>
    </submittedName>
</protein>
<evidence type="ECO:0000313" key="3">
    <source>
        <dbReference type="Proteomes" id="UP000316270"/>
    </source>
</evidence>
<evidence type="ECO:0000256" key="1">
    <source>
        <dbReference type="SAM" id="MobiDB-lite"/>
    </source>
</evidence>
<gene>
    <name evidence="2" type="ORF">FKW77_001578</name>
</gene>